<dbReference type="Gene3D" id="3.40.190.10">
    <property type="entry name" value="Periplasmic binding protein-like II"/>
    <property type="match status" value="1"/>
</dbReference>
<evidence type="ECO:0008006" key="4">
    <source>
        <dbReference type="Google" id="ProtNLM"/>
    </source>
</evidence>
<keyword evidence="3" id="KW-1185">Reference proteome</keyword>
<dbReference type="Pfam" id="PF03401">
    <property type="entry name" value="TctC"/>
    <property type="match status" value="1"/>
</dbReference>
<name>A0A1Q8TFD8_9GAMM</name>
<dbReference type="SUPFAM" id="SSF53850">
    <property type="entry name" value="Periplasmic binding protein-like II"/>
    <property type="match status" value="1"/>
</dbReference>
<gene>
    <name evidence="2" type="ORF">BTW10_02615</name>
</gene>
<dbReference type="PANTHER" id="PTHR42928">
    <property type="entry name" value="TRICARBOXYLATE-BINDING PROTEIN"/>
    <property type="match status" value="1"/>
</dbReference>
<dbReference type="EMBL" id="MSDQ01000006">
    <property type="protein sequence ID" value="OLO12384.1"/>
    <property type="molecule type" value="Genomic_DNA"/>
</dbReference>
<evidence type="ECO:0000313" key="3">
    <source>
        <dbReference type="Proteomes" id="UP000186806"/>
    </source>
</evidence>
<sequence>MENSLNTNVIPVNKPASKGVVGAMKLAQSEPDGYTLYFNSQTLVLLSLSEEFIDLRKFQPVAQVVQDTSAITVPVDAPYDTLQGLIEYAKDNPGELKIATNGKDALWYFAAANFADGANLDLQFVPYTSGGAAMSKALASGEVDIAANSPTEVKPLVDAGKLKVLAVQSKERHSLYPDVPTAKEAGIDITFPVWRGVFTKAGIGEEKLNKLSNSVERAYNSERFQTFLENKGMPGKFRGHEKFEEFFEAQVNRYEELIN</sequence>
<dbReference type="PANTHER" id="PTHR42928:SF5">
    <property type="entry name" value="BLR1237 PROTEIN"/>
    <property type="match status" value="1"/>
</dbReference>
<evidence type="ECO:0000313" key="2">
    <source>
        <dbReference type="EMBL" id="OLO12384.1"/>
    </source>
</evidence>
<dbReference type="InterPro" id="IPR042100">
    <property type="entry name" value="Bug_dom1"/>
</dbReference>
<comment type="similarity">
    <text evidence="1">Belongs to the UPF0065 (bug) family.</text>
</comment>
<dbReference type="Gene3D" id="3.40.190.150">
    <property type="entry name" value="Bordetella uptake gene, domain 1"/>
    <property type="match status" value="1"/>
</dbReference>
<protein>
    <recommendedName>
        <fullName evidence="4">ABC transporter substrate-binding protein</fullName>
    </recommendedName>
</protein>
<organism evidence="2 3">
    <name type="scientific">Chromohalobacter japonicus</name>
    <dbReference type="NCBI Taxonomy" id="223900"/>
    <lineage>
        <taxon>Bacteria</taxon>
        <taxon>Pseudomonadati</taxon>
        <taxon>Pseudomonadota</taxon>
        <taxon>Gammaproteobacteria</taxon>
        <taxon>Oceanospirillales</taxon>
        <taxon>Halomonadaceae</taxon>
        <taxon>Chromohalobacter</taxon>
    </lineage>
</organism>
<dbReference type="AlphaFoldDB" id="A0A1Q8TFD8"/>
<reference evidence="2 3" key="1">
    <citation type="submission" date="2016-12" db="EMBL/GenBank/DDBJ databases">
        <title>Draft genome sequences of strains Salinicola socius SMB35, Salinicola sp. MH3R3-1 and Chromohalobacter sp. SMB17 from the Verkhnekamsk potash mining region of Russia.</title>
        <authorList>
            <person name="Mavrodi D.V."/>
            <person name="Olsson B.E."/>
            <person name="Korsakova E.S."/>
            <person name="Pyankova A."/>
            <person name="Mavrodi O.V."/>
            <person name="Plotnikova E.G."/>
        </authorList>
    </citation>
    <scope>NUCLEOTIDE SEQUENCE [LARGE SCALE GENOMIC DNA]</scope>
    <source>
        <strain evidence="2 3">SMB17</strain>
    </source>
</reference>
<dbReference type="Proteomes" id="UP000186806">
    <property type="component" value="Unassembled WGS sequence"/>
</dbReference>
<dbReference type="InterPro" id="IPR005064">
    <property type="entry name" value="BUG"/>
</dbReference>
<evidence type="ECO:0000256" key="1">
    <source>
        <dbReference type="ARBA" id="ARBA00006987"/>
    </source>
</evidence>
<proteinExistence type="inferred from homology"/>
<dbReference type="CDD" id="cd07012">
    <property type="entry name" value="PBP2_Bug_TTT"/>
    <property type="match status" value="1"/>
</dbReference>
<accession>A0A1Q8TFD8</accession>
<comment type="caution">
    <text evidence="2">The sequence shown here is derived from an EMBL/GenBank/DDBJ whole genome shotgun (WGS) entry which is preliminary data.</text>
</comment>